<comment type="caution">
    <text evidence="2">The sequence shown here is derived from an EMBL/GenBank/DDBJ whole genome shotgun (WGS) entry which is preliminary data.</text>
</comment>
<dbReference type="InterPro" id="IPR032675">
    <property type="entry name" value="LRR_dom_sf"/>
</dbReference>
<dbReference type="Pfam" id="PF25019">
    <property type="entry name" value="LRR_R13L1-DRL21"/>
    <property type="match status" value="1"/>
</dbReference>
<accession>A0AAV9BV44</accession>
<evidence type="ECO:0000259" key="1">
    <source>
        <dbReference type="Pfam" id="PF25019"/>
    </source>
</evidence>
<dbReference type="Gene3D" id="3.80.10.10">
    <property type="entry name" value="Ribonuclease Inhibitor"/>
    <property type="match status" value="1"/>
</dbReference>
<evidence type="ECO:0000313" key="2">
    <source>
        <dbReference type="EMBL" id="KAK1280074.1"/>
    </source>
</evidence>
<dbReference type="PANTHER" id="PTHR47186">
    <property type="entry name" value="LEUCINE-RICH REPEAT-CONTAINING PROTEIN 57"/>
    <property type="match status" value="1"/>
</dbReference>
<reference evidence="2" key="2">
    <citation type="submission" date="2023-06" db="EMBL/GenBank/DDBJ databases">
        <authorList>
            <person name="Ma L."/>
            <person name="Liu K.-W."/>
            <person name="Li Z."/>
            <person name="Hsiao Y.-Y."/>
            <person name="Qi Y."/>
            <person name="Fu T."/>
            <person name="Tang G."/>
            <person name="Zhang D."/>
            <person name="Sun W.-H."/>
            <person name="Liu D.-K."/>
            <person name="Li Y."/>
            <person name="Chen G.-Z."/>
            <person name="Liu X.-D."/>
            <person name="Liao X.-Y."/>
            <person name="Jiang Y.-T."/>
            <person name="Yu X."/>
            <person name="Hao Y."/>
            <person name="Huang J."/>
            <person name="Zhao X.-W."/>
            <person name="Ke S."/>
            <person name="Chen Y.-Y."/>
            <person name="Wu W.-L."/>
            <person name="Hsu J.-L."/>
            <person name="Lin Y.-F."/>
            <person name="Huang M.-D."/>
            <person name="Li C.-Y."/>
            <person name="Huang L."/>
            <person name="Wang Z.-W."/>
            <person name="Zhao X."/>
            <person name="Zhong W.-Y."/>
            <person name="Peng D.-H."/>
            <person name="Ahmad S."/>
            <person name="Lan S."/>
            <person name="Zhang J.-S."/>
            <person name="Tsai W.-C."/>
            <person name="Van De Peer Y."/>
            <person name="Liu Z.-J."/>
        </authorList>
    </citation>
    <scope>NUCLEOTIDE SEQUENCE</scope>
    <source>
        <strain evidence="2">SCP</strain>
        <tissue evidence="2">Leaves</tissue>
    </source>
</reference>
<reference evidence="2" key="1">
    <citation type="journal article" date="2023" name="Nat. Commun.">
        <title>Diploid and tetraploid genomes of Acorus and the evolution of monocots.</title>
        <authorList>
            <person name="Ma L."/>
            <person name="Liu K.W."/>
            <person name="Li Z."/>
            <person name="Hsiao Y.Y."/>
            <person name="Qi Y."/>
            <person name="Fu T."/>
            <person name="Tang G.D."/>
            <person name="Zhang D."/>
            <person name="Sun W.H."/>
            <person name="Liu D.K."/>
            <person name="Li Y."/>
            <person name="Chen G.Z."/>
            <person name="Liu X.D."/>
            <person name="Liao X.Y."/>
            <person name="Jiang Y.T."/>
            <person name="Yu X."/>
            <person name="Hao Y."/>
            <person name="Huang J."/>
            <person name="Zhao X.W."/>
            <person name="Ke S."/>
            <person name="Chen Y.Y."/>
            <person name="Wu W.L."/>
            <person name="Hsu J.L."/>
            <person name="Lin Y.F."/>
            <person name="Huang M.D."/>
            <person name="Li C.Y."/>
            <person name="Huang L."/>
            <person name="Wang Z.W."/>
            <person name="Zhao X."/>
            <person name="Zhong W.Y."/>
            <person name="Peng D.H."/>
            <person name="Ahmad S."/>
            <person name="Lan S."/>
            <person name="Zhang J.S."/>
            <person name="Tsai W.C."/>
            <person name="Van de Peer Y."/>
            <person name="Liu Z.J."/>
        </authorList>
    </citation>
    <scope>NUCLEOTIDE SEQUENCE</scope>
    <source>
        <strain evidence="2">SCP</strain>
    </source>
</reference>
<keyword evidence="3" id="KW-1185">Reference proteome</keyword>
<protein>
    <recommendedName>
        <fullName evidence="1">R13L1/DRL21-like LRR repeat region domain-containing protein</fullName>
    </recommendedName>
</protein>
<dbReference type="Proteomes" id="UP001179952">
    <property type="component" value="Unassembled WGS sequence"/>
</dbReference>
<feature type="domain" description="R13L1/DRL21-like LRR repeat region" evidence="1">
    <location>
        <begin position="44"/>
        <end position="171"/>
    </location>
</feature>
<dbReference type="EMBL" id="JAUJYN010000001">
    <property type="protein sequence ID" value="KAK1280074.1"/>
    <property type="molecule type" value="Genomic_DNA"/>
</dbReference>
<dbReference type="PANTHER" id="PTHR47186:SF3">
    <property type="entry name" value="OS09G0267800 PROTEIN"/>
    <property type="match status" value="1"/>
</dbReference>
<dbReference type="InterPro" id="IPR056789">
    <property type="entry name" value="LRR_R13L1-DRL21"/>
</dbReference>
<dbReference type="AlphaFoldDB" id="A0AAV9BV44"/>
<proteinExistence type="predicted"/>
<gene>
    <name evidence="2" type="ORF">QJS04_geneDACA015091</name>
</gene>
<name>A0AAV9BV44_ACOGR</name>
<organism evidence="2 3">
    <name type="scientific">Acorus gramineus</name>
    <name type="common">Dwarf sweet flag</name>
    <dbReference type="NCBI Taxonomy" id="55184"/>
    <lineage>
        <taxon>Eukaryota</taxon>
        <taxon>Viridiplantae</taxon>
        <taxon>Streptophyta</taxon>
        <taxon>Embryophyta</taxon>
        <taxon>Tracheophyta</taxon>
        <taxon>Spermatophyta</taxon>
        <taxon>Magnoliopsida</taxon>
        <taxon>Liliopsida</taxon>
        <taxon>Acoraceae</taxon>
        <taxon>Acorus</taxon>
    </lineage>
</organism>
<sequence length="284" mass="32555">MINLRYLNISSCKKLTHMPSEMGKLNRLEKLSAFIVDEERGCSIAQLQHLNIGGKLEVLKLGKLKDPRVAREVNLKDKHNIRNLYLYKNRMDDDEAVDDVAVDVLEGLEPPQSISELLMKGGIELPRWLKNITDASFQKLIDISLDGFKGCKHLPPFGQLQHLEKLEIYRMDSIEVIGREFCGSNRDAAFPSLKRIVFGNLPKWKKWLSSSSEEEEDEEDGIIEQQALAFPCLTELEIRYCPELTSLPRLPSLQMLTVEKSMKLLKSAGSLRRERIPQNIEHSW</sequence>
<evidence type="ECO:0000313" key="3">
    <source>
        <dbReference type="Proteomes" id="UP001179952"/>
    </source>
</evidence>
<dbReference type="SUPFAM" id="SSF52047">
    <property type="entry name" value="RNI-like"/>
    <property type="match status" value="1"/>
</dbReference>